<evidence type="ECO:0000313" key="3">
    <source>
        <dbReference type="EMBL" id="GAA4191968.1"/>
    </source>
</evidence>
<comment type="caution">
    <text evidence="3">The sequence shown here is derived from an EMBL/GenBank/DDBJ whole genome shotgun (WGS) entry which is preliminary data.</text>
</comment>
<keyword evidence="1" id="KW-0547">Nucleotide-binding</keyword>
<keyword evidence="1" id="KW-0067">ATP-binding</keyword>
<dbReference type="InterPro" id="IPR011761">
    <property type="entry name" value="ATP-grasp"/>
</dbReference>
<sequence length="371" mass="38427">MTALAVVGTPGDRRVTMFADACARQGLDGPAVVPWTSVLRGEEIRLAPETLVRIDSPGEDAEADALLRGPGEPSRIGGGARWYAGFVAGSARVRRAVAATPGAVLLTDVEDVSVMFDKRRCHARLSAAGVPVPPALTGPVGGYAELRERMDEARWCRVFVKPAHGSSASGVIALHASGRRVRAVTSAELASGELYNSLRVRCYEDEPDLAAIVGLLAADGLHVERWFPKASLGGRAIDLRVVVVDGTPTHAVVRAGRGPMTNLHLGGVRGDLGAVTAGLGPRGWERALEICARAAACFPGSLAVGVDLMIGVDWRELAVAEVNAFGDLLPRLEGLPGGGAEGLDTYGAQVRAILARHTPRGLGGLGGGAGA</sequence>
<reference evidence="4" key="1">
    <citation type="journal article" date="2019" name="Int. J. Syst. Evol. Microbiol.">
        <title>The Global Catalogue of Microorganisms (GCM) 10K type strain sequencing project: providing services to taxonomists for standard genome sequencing and annotation.</title>
        <authorList>
            <consortium name="The Broad Institute Genomics Platform"/>
            <consortium name="The Broad Institute Genome Sequencing Center for Infectious Disease"/>
            <person name="Wu L."/>
            <person name="Ma J."/>
        </authorList>
    </citation>
    <scope>NUCLEOTIDE SEQUENCE [LARGE SCALE GENOMIC DNA]</scope>
    <source>
        <strain evidence="4">JCM 17388</strain>
    </source>
</reference>
<organism evidence="3 4">
    <name type="scientific">Streptosporangium oxazolinicum</name>
    <dbReference type="NCBI Taxonomy" id="909287"/>
    <lineage>
        <taxon>Bacteria</taxon>
        <taxon>Bacillati</taxon>
        <taxon>Actinomycetota</taxon>
        <taxon>Actinomycetes</taxon>
        <taxon>Streptosporangiales</taxon>
        <taxon>Streptosporangiaceae</taxon>
        <taxon>Streptosporangium</taxon>
    </lineage>
</organism>
<name>A0ABP8AW41_9ACTN</name>
<dbReference type="Proteomes" id="UP001501251">
    <property type="component" value="Unassembled WGS sequence"/>
</dbReference>
<evidence type="ECO:0000313" key="4">
    <source>
        <dbReference type="Proteomes" id="UP001501251"/>
    </source>
</evidence>
<dbReference type="Gene3D" id="3.30.470.20">
    <property type="entry name" value="ATP-grasp fold, B domain"/>
    <property type="match status" value="1"/>
</dbReference>
<accession>A0ABP8AW41</accession>
<gene>
    <name evidence="3" type="ORF">GCM10022252_32620</name>
</gene>
<dbReference type="RefSeq" id="WP_344918718.1">
    <property type="nucleotide sequence ID" value="NZ_BAABAQ010000005.1"/>
</dbReference>
<dbReference type="InterPro" id="IPR047778">
    <property type="entry name" value="STM4014-like"/>
</dbReference>
<proteinExistence type="predicted"/>
<dbReference type="SUPFAM" id="SSF56059">
    <property type="entry name" value="Glutathione synthetase ATP-binding domain-like"/>
    <property type="match status" value="1"/>
</dbReference>
<dbReference type="NCBIfam" id="NF038074">
    <property type="entry name" value="fam_STM4014"/>
    <property type="match status" value="1"/>
</dbReference>
<feature type="domain" description="ATP-grasp" evidence="2">
    <location>
        <begin position="122"/>
        <end position="354"/>
    </location>
</feature>
<evidence type="ECO:0000256" key="1">
    <source>
        <dbReference type="PROSITE-ProRule" id="PRU00409"/>
    </source>
</evidence>
<dbReference type="PANTHER" id="PTHR21621:SF0">
    <property type="entry name" value="BETA-CITRYLGLUTAMATE SYNTHASE B-RELATED"/>
    <property type="match status" value="1"/>
</dbReference>
<protein>
    <recommendedName>
        <fullName evidence="2">ATP-grasp domain-containing protein</fullName>
    </recommendedName>
</protein>
<dbReference type="EMBL" id="BAABAQ010000005">
    <property type="protein sequence ID" value="GAA4191968.1"/>
    <property type="molecule type" value="Genomic_DNA"/>
</dbReference>
<dbReference type="PROSITE" id="PS50975">
    <property type="entry name" value="ATP_GRASP"/>
    <property type="match status" value="1"/>
</dbReference>
<dbReference type="PANTHER" id="PTHR21621">
    <property type="entry name" value="RIBOSOMAL PROTEIN S6 MODIFICATION PROTEIN"/>
    <property type="match status" value="1"/>
</dbReference>
<evidence type="ECO:0000259" key="2">
    <source>
        <dbReference type="PROSITE" id="PS50975"/>
    </source>
</evidence>
<keyword evidence="4" id="KW-1185">Reference proteome</keyword>